<evidence type="ECO:0000259" key="1">
    <source>
        <dbReference type="Pfam" id="PF00668"/>
    </source>
</evidence>
<reference evidence="2 3" key="1">
    <citation type="submission" date="2017-10" db="EMBL/GenBank/DDBJ databases">
        <authorList>
            <consortium name="Urmite Genomes"/>
        </authorList>
    </citation>
    <scope>NUCLEOTIDE SEQUENCE [LARGE SCALE GENOMIC DNA]</scope>
    <source>
        <strain evidence="2 3">FB-527</strain>
    </source>
</reference>
<protein>
    <submittedName>
        <fullName evidence="2">Dimodular nonribosomal peptide synthase</fullName>
    </submittedName>
</protein>
<dbReference type="Gene3D" id="3.30.559.30">
    <property type="entry name" value="Nonribosomal peptide synthetase, condensation domain"/>
    <property type="match status" value="1"/>
</dbReference>
<dbReference type="GO" id="GO:0008610">
    <property type="term" value="P:lipid biosynthetic process"/>
    <property type="evidence" value="ECO:0007669"/>
    <property type="project" value="UniProtKB-ARBA"/>
</dbReference>
<feature type="domain" description="Condensation" evidence="1">
    <location>
        <begin position="1"/>
        <end position="432"/>
    </location>
</feature>
<keyword evidence="3" id="KW-1185">Reference proteome</keyword>
<dbReference type="InterPro" id="IPR001242">
    <property type="entry name" value="Condensation_dom"/>
</dbReference>
<dbReference type="EMBL" id="OCTY01000002">
    <property type="protein sequence ID" value="SOJ53747.1"/>
    <property type="molecule type" value="Genomic_DNA"/>
</dbReference>
<organism evidence="2 3">
    <name type="scientific">Mycobacterium simulans</name>
    <dbReference type="NCBI Taxonomy" id="627089"/>
    <lineage>
        <taxon>Bacteria</taxon>
        <taxon>Bacillati</taxon>
        <taxon>Actinomycetota</taxon>
        <taxon>Actinomycetes</taxon>
        <taxon>Mycobacteriales</taxon>
        <taxon>Mycobacteriaceae</taxon>
        <taxon>Mycobacterium</taxon>
    </lineage>
</organism>
<sequence>MWDMHHLAPDAPIYHMPLALRLRGALDLDALGHAFADVVSRHETLRTVFTAVDDALHQVVLPAERADLGWRIIDASGWSRERLHQSLTANASATFDLSTQIPLRAQLYRVADNEHVLAITLHHIAADGWSLAPLASDLNAAYRSRRAGRAPTWAPLPVQYIDYALWQRDYLGDPAEPESVVGTQLQYWENALAGIPERLELPTDRPYPPVADYRGDTVAVHWPAALHGQISRLARDHHATSFMVVHAALAALLSELSGSNDIPIGINVAGRSHPILDGLVGIFANGVVLRTEVGDDPAFAQLLEQVRAHTVQAFDHQDAPFTLLVERLNPTPSPSRTPLLQVVLVWHNTESANWILDDLDITAIPLHTGVARMDMVLSLNENFTETGLPAGISGVVEYRTDVYNAATINTWINRLEKLLSAMMDDPQRRLSSVIDRPARGA</sequence>
<gene>
    <name evidence="2" type="primary">dhbF_5</name>
    <name evidence="2" type="ORF">MSIMFB_01245</name>
</gene>
<name>A0A7Z7N9E5_9MYCO</name>
<dbReference type="PANTHER" id="PTHR45398:SF1">
    <property type="entry name" value="ENZYME, PUTATIVE (JCVI)-RELATED"/>
    <property type="match status" value="1"/>
</dbReference>
<dbReference type="Gene3D" id="3.30.559.10">
    <property type="entry name" value="Chloramphenicol acetyltransferase-like domain"/>
    <property type="match status" value="1"/>
</dbReference>
<dbReference type="CDD" id="cd19540">
    <property type="entry name" value="LCL_NRPS-like"/>
    <property type="match status" value="1"/>
</dbReference>
<dbReference type="SUPFAM" id="SSF52777">
    <property type="entry name" value="CoA-dependent acyltransferases"/>
    <property type="match status" value="2"/>
</dbReference>
<dbReference type="Proteomes" id="UP000554965">
    <property type="component" value="Unassembled WGS sequence"/>
</dbReference>
<comment type="caution">
    <text evidence="2">The sequence shown here is derived from an EMBL/GenBank/DDBJ whole genome shotgun (WGS) entry which is preliminary data.</text>
</comment>
<dbReference type="GO" id="GO:0003824">
    <property type="term" value="F:catalytic activity"/>
    <property type="evidence" value="ECO:0007669"/>
    <property type="project" value="InterPro"/>
</dbReference>
<accession>A0A7Z7N9E5</accession>
<dbReference type="PANTHER" id="PTHR45398">
    <property type="match status" value="1"/>
</dbReference>
<evidence type="ECO:0000313" key="2">
    <source>
        <dbReference type="EMBL" id="SOJ53747.1"/>
    </source>
</evidence>
<dbReference type="InterPro" id="IPR023213">
    <property type="entry name" value="CAT-like_dom_sf"/>
</dbReference>
<evidence type="ECO:0000313" key="3">
    <source>
        <dbReference type="Proteomes" id="UP000554965"/>
    </source>
</evidence>
<proteinExistence type="predicted"/>
<dbReference type="AlphaFoldDB" id="A0A7Z7N9E5"/>
<dbReference type="Pfam" id="PF00668">
    <property type="entry name" value="Condensation"/>
    <property type="match status" value="1"/>
</dbReference>